<evidence type="ECO:0000313" key="3">
    <source>
        <dbReference type="Proteomes" id="UP000192693"/>
    </source>
</evidence>
<gene>
    <name evidence="2" type="ORF">BST10_06565</name>
</gene>
<organism evidence="2 3">
    <name type="scientific">Mycolicibacter algericus DSM 45454</name>
    <dbReference type="NCBI Taxonomy" id="723879"/>
    <lineage>
        <taxon>Bacteria</taxon>
        <taxon>Bacillati</taxon>
        <taxon>Actinomycetota</taxon>
        <taxon>Actinomycetes</taxon>
        <taxon>Mycobacteriales</taxon>
        <taxon>Mycobacteriaceae</taxon>
        <taxon>Mycolicibacter</taxon>
    </lineage>
</organism>
<reference evidence="2 3" key="1">
    <citation type="submission" date="2016-12" db="EMBL/GenBank/DDBJ databases">
        <title>The new phylogeny of genus Mycobacterium.</title>
        <authorList>
            <person name="Tortoli E."/>
            <person name="Trovato A."/>
            <person name="Cirillo D.M."/>
        </authorList>
    </citation>
    <scope>NUCLEOTIDE SEQUENCE [LARGE SCALE GENOMIC DNA]</scope>
    <source>
        <strain evidence="2 3">DSM 45454</strain>
    </source>
</reference>
<keyword evidence="3" id="KW-1185">Reference proteome</keyword>
<feature type="compositionally biased region" description="Polar residues" evidence="1">
    <location>
        <begin position="71"/>
        <end position="85"/>
    </location>
</feature>
<comment type="caution">
    <text evidence="2">The sequence shown here is derived from an EMBL/GenBank/DDBJ whole genome shotgun (WGS) entry which is preliminary data.</text>
</comment>
<accession>A0ABX3RVS8</accession>
<dbReference type="Proteomes" id="UP000192693">
    <property type="component" value="Unassembled WGS sequence"/>
</dbReference>
<dbReference type="RefSeq" id="WP_083037175.1">
    <property type="nucleotide sequence ID" value="NZ_JACKSG010000202.1"/>
</dbReference>
<proteinExistence type="predicted"/>
<name>A0ABX3RVS8_MYCAL</name>
<evidence type="ECO:0000256" key="1">
    <source>
        <dbReference type="SAM" id="MobiDB-lite"/>
    </source>
</evidence>
<evidence type="ECO:0000313" key="2">
    <source>
        <dbReference type="EMBL" id="OQZ97852.1"/>
    </source>
</evidence>
<protein>
    <submittedName>
        <fullName evidence="2">Uncharacterized protein</fullName>
    </submittedName>
</protein>
<dbReference type="EMBL" id="MVHC01000005">
    <property type="protein sequence ID" value="OQZ97852.1"/>
    <property type="molecule type" value="Genomic_DNA"/>
</dbReference>
<sequence>MSSWPAPSSTTNCHWPRPTRTPVIGGFGAFIAEQRGGEGRCTATLAQFDIEYEVAYRGIDLEQVPPLTLQPRGSTDTGTEIPTCR</sequence>
<feature type="region of interest" description="Disordered" evidence="1">
    <location>
        <begin position="66"/>
        <end position="85"/>
    </location>
</feature>